<dbReference type="SUPFAM" id="SSF48208">
    <property type="entry name" value="Six-hairpin glycosidases"/>
    <property type="match status" value="1"/>
</dbReference>
<feature type="domain" description="Apple" evidence="4">
    <location>
        <begin position="237"/>
        <end position="314"/>
    </location>
</feature>
<keyword evidence="1" id="KW-0677">Repeat</keyword>
<dbReference type="InterPro" id="IPR041371">
    <property type="entry name" value="GH92_N"/>
</dbReference>
<dbReference type="Gene3D" id="1.20.1610.10">
    <property type="entry name" value="alpha-1,2-mannosidases domains"/>
    <property type="match status" value="1"/>
</dbReference>
<sequence length="942" mass="103491">MSKIGVLLLSSVSGENVKVPHPEEFVNVLAGTAGGQNAGTHHSTGNVLPLVARPWGFNHWAPQSVDPKIKTSWWFDANSDTFYGLRCTHQPSPWIGDYAWFLLVLETGYHMNHRMGFTSYYAEGALRPFFLDLKLGPYGHQLQMTPTNHGGLVKVTFPSSGARKLCAQIPSGVPNDKDEKLAKGAQSTSGYCRAGAGGVDLVSRRFADGAPPSGLSFFVRMEAVGGATVEEHLLADCFEQNVGYEPMNMPGQERIALENIDQCQQRCKQTAKCAHFTWWSDGGCHLQDDKAKKKKQGGLQAGPPACQETTMRHCCFVASQQAGVRHGEAEEELEIQIGTSFISAAQAKRAMEAEVKGRSFAALVTEGRELWRKELQKVEVLDAGPATATTFRRLEVFYTSLYRALLFPRRLDEDTPTGVQHWSPYSGQIMSGIGVSDNGFWDTFRTVYPLLSIAYPTQLANFIVGWLNAYQAGGWLPKWASPGYRDSMVGTFADVVLADAVIKNISGFDLDLVWQALYKDAYEVYKKDSSRGKKGLEHYKEKGFVPIDVGVSEACSRTLDFAFADAACAAVARRTRRVAEAEELQQRSRKALRELYDAKTGLMGHRKKNQDFVEEAPETWGDCYTEGSAWHHSFPPFDLETLAELHGGREGLVAKLESLFTVPADFKTGSYKGEIHEMREMRMLGMGQYAHNNQPTHHLPYLFSLLGDQNRTARLVRDILSRAYSPEGFAGDEDNGEMGSWYVLSALGLYQPAPGVTENFTLGAVPLFPRARLRALDITVEAPSAAEAAPAVQVVLWRSSPIVGTAIAYSKLRMGGILRFLSPETSGQLGNVVSSFRGALHRAARQVRQSAERSAEQRQTRAANALPAPSASVVVEEVVIEAPEQGATSTWPMSDAGAVGRGGSFGVEGTSWILDIVGLVLVLLALFLACPRSRWRKDTRKE</sequence>
<keyword evidence="3" id="KW-0472">Membrane</keyword>
<name>A0ABP0S261_9DINO</name>
<feature type="transmembrane region" description="Helical" evidence="3">
    <location>
        <begin position="912"/>
        <end position="930"/>
    </location>
</feature>
<proteinExistence type="predicted"/>
<dbReference type="InterPro" id="IPR005887">
    <property type="entry name" value="GH92_a_mannosidase_put"/>
</dbReference>
<accession>A0ABP0S261</accession>
<evidence type="ECO:0000259" key="4">
    <source>
        <dbReference type="PROSITE" id="PS50948"/>
    </source>
</evidence>
<dbReference type="NCBIfam" id="TIGR01180">
    <property type="entry name" value="aman2_put"/>
    <property type="match status" value="1"/>
</dbReference>
<dbReference type="InterPro" id="IPR003609">
    <property type="entry name" value="Pan_app"/>
</dbReference>
<comment type="caution">
    <text evidence="5">The sequence shown here is derived from an EMBL/GenBank/DDBJ whole genome shotgun (WGS) entry which is preliminary data.</text>
</comment>
<dbReference type="SMART" id="SM00223">
    <property type="entry name" value="APPLE"/>
    <property type="match status" value="1"/>
</dbReference>
<dbReference type="Proteomes" id="UP001642484">
    <property type="component" value="Unassembled WGS sequence"/>
</dbReference>
<gene>
    <name evidence="5" type="ORF">CCMP2556_LOCUS49747</name>
</gene>
<dbReference type="InterPro" id="IPR012939">
    <property type="entry name" value="Glyco_hydro_92"/>
</dbReference>
<dbReference type="InterPro" id="IPR014718">
    <property type="entry name" value="GH-type_carb-bd"/>
</dbReference>
<evidence type="ECO:0000256" key="1">
    <source>
        <dbReference type="ARBA" id="ARBA00022737"/>
    </source>
</evidence>
<evidence type="ECO:0000313" key="6">
    <source>
        <dbReference type="Proteomes" id="UP001642484"/>
    </source>
</evidence>
<keyword evidence="2" id="KW-1015">Disulfide bond</keyword>
<protein>
    <recommendedName>
        <fullName evidence="4">Apple domain-containing protein</fullName>
    </recommendedName>
</protein>
<reference evidence="5 6" key="1">
    <citation type="submission" date="2024-02" db="EMBL/GenBank/DDBJ databases">
        <authorList>
            <person name="Chen Y."/>
            <person name="Shah S."/>
            <person name="Dougan E. K."/>
            <person name="Thang M."/>
            <person name="Chan C."/>
        </authorList>
    </citation>
    <scope>NUCLEOTIDE SEQUENCE [LARGE SCALE GENOMIC DNA]</scope>
</reference>
<dbReference type="Gene3D" id="1.20.1050.60">
    <property type="entry name" value="alpha-1,2-mannosidase"/>
    <property type="match status" value="1"/>
</dbReference>
<dbReference type="Gene3D" id="3.50.4.10">
    <property type="entry name" value="Hepatocyte Growth Factor"/>
    <property type="match status" value="1"/>
</dbReference>
<dbReference type="EMBL" id="CAXAMN010026883">
    <property type="protein sequence ID" value="CAK9106447.1"/>
    <property type="molecule type" value="Genomic_DNA"/>
</dbReference>
<organism evidence="5 6">
    <name type="scientific">Durusdinium trenchii</name>
    <dbReference type="NCBI Taxonomy" id="1381693"/>
    <lineage>
        <taxon>Eukaryota</taxon>
        <taxon>Sar</taxon>
        <taxon>Alveolata</taxon>
        <taxon>Dinophyceae</taxon>
        <taxon>Suessiales</taxon>
        <taxon>Symbiodiniaceae</taxon>
        <taxon>Durusdinium</taxon>
    </lineage>
</organism>
<dbReference type="Gene3D" id="2.70.98.10">
    <property type="match status" value="2"/>
</dbReference>
<dbReference type="Pfam" id="PF00024">
    <property type="entry name" value="PAN_1"/>
    <property type="match status" value="1"/>
</dbReference>
<dbReference type="PROSITE" id="PS50948">
    <property type="entry name" value="PAN"/>
    <property type="match status" value="1"/>
</dbReference>
<keyword evidence="3" id="KW-1133">Transmembrane helix</keyword>
<evidence type="ECO:0000256" key="2">
    <source>
        <dbReference type="ARBA" id="ARBA00023157"/>
    </source>
</evidence>
<evidence type="ECO:0000313" key="5">
    <source>
        <dbReference type="EMBL" id="CAK9106447.1"/>
    </source>
</evidence>
<dbReference type="InterPro" id="IPR008928">
    <property type="entry name" value="6-hairpin_glycosidase_sf"/>
</dbReference>
<dbReference type="InterPro" id="IPR050883">
    <property type="entry name" value="PNGase"/>
</dbReference>
<dbReference type="PANTHER" id="PTHR12143:SF43">
    <property type="entry name" value="PUTATIVE-RELATED"/>
    <property type="match status" value="1"/>
</dbReference>
<evidence type="ECO:0000256" key="3">
    <source>
        <dbReference type="SAM" id="Phobius"/>
    </source>
</evidence>
<dbReference type="PANTHER" id="PTHR12143">
    <property type="entry name" value="PEPTIDE N-GLYCANASE PNGASE -RELATED"/>
    <property type="match status" value="1"/>
</dbReference>
<dbReference type="Pfam" id="PF17678">
    <property type="entry name" value="Glyco_hydro_92N"/>
    <property type="match status" value="1"/>
</dbReference>
<dbReference type="SUPFAM" id="SSF57414">
    <property type="entry name" value="Hairpin loop containing domain-like"/>
    <property type="match status" value="1"/>
</dbReference>
<keyword evidence="6" id="KW-1185">Reference proteome</keyword>
<keyword evidence="3" id="KW-0812">Transmembrane</keyword>
<dbReference type="Pfam" id="PF07971">
    <property type="entry name" value="Glyco_hydro_92"/>
    <property type="match status" value="1"/>
</dbReference>
<dbReference type="InterPro" id="IPR000177">
    <property type="entry name" value="Apple"/>
</dbReference>